<dbReference type="PANTHER" id="PTHR23152">
    <property type="entry name" value="2-OXOGLUTARATE DEHYDROGENASE"/>
    <property type="match status" value="1"/>
</dbReference>
<keyword evidence="4" id="KW-0786">Thiamine pyrophosphate</keyword>
<name>A0A0H5QGV0_9EUKA</name>
<dbReference type="SMART" id="SM00861">
    <property type="entry name" value="Transket_pyr"/>
    <property type="match status" value="1"/>
</dbReference>
<reference evidence="6" key="1">
    <citation type="submission" date="2015-04" db="EMBL/GenBank/DDBJ databases">
        <title>The genome sequence of the plant pathogenic Rhizarian Plasmodiophora brassicae reveals insights in its biotrophic life cycle and the origin of chitin synthesis.</title>
        <authorList>
            <person name="Schwelm A."/>
            <person name="Fogelqvist J."/>
            <person name="Knaust A."/>
            <person name="Julke S."/>
            <person name="Lilja T."/>
            <person name="Dhandapani V."/>
            <person name="Bonilla-Rosso G."/>
            <person name="Karlsson M."/>
            <person name="Shevchenko A."/>
            <person name="Choi S.R."/>
            <person name="Kim H.G."/>
            <person name="Park J.Y."/>
            <person name="Lim Y.P."/>
            <person name="Ludwig-Muller J."/>
            <person name="Dixelius C."/>
        </authorList>
    </citation>
    <scope>NUCLEOTIDE SEQUENCE</scope>
    <source>
        <tissue evidence="6">Potato root galls</tissue>
    </source>
</reference>
<dbReference type="InterPro" id="IPR029061">
    <property type="entry name" value="THDP-binding"/>
</dbReference>
<accession>A0A0H5QGV0</accession>
<dbReference type="GO" id="GO:0016624">
    <property type="term" value="F:oxidoreductase activity, acting on the aldehyde or oxo group of donors, disulfide as acceptor"/>
    <property type="evidence" value="ECO:0007669"/>
    <property type="project" value="InterPro"/>
</dbReference>
<dbReference type="Pfam" id="PF02779">
    <property type="entry name" value="Transket_pyr"/>
    <property type="match status" value="1"/>
</dbReference>
<dbReference type="PANTHER" id="PTHR23152:SF4">
    <property type="entry name" value="2-OXOADIPATE DEHYDROGENASE COMPLEX COMPONENT E1"/>
    <property type="match status" value="1"/>
</dbReference>
<proteinExistence type="inferred from homology"/>
<dbReference type="CDD" id="cd02016">
    <property type="entry name" value="TPP_E1_OGDC_like"/>
    <property type="match status" value="1"/>
</dbReference>
<protein>
    <recommendedName>
        <fullName evidence="5">Transketolase-like pyrimidine-binding domain-containing protein</fullName>
    </recommendedName>
</protein>
<keyword evidence="3" id="KW-0560">Oxidoreductase</keyword>
<evidence type="ECO:0000256" key="3">
    <source>
        <dbReference type="ARBA" id="ARBA00023002"/>
    </source>
</evidence>
<evidence type="ECO:0000313" key="6">
    <source>
        <dbReference type="EMBL" id="CRZ00827.1"/>
    </source>
</evidence>
<sequence>MLSRRISLRNCLRNRYFSQEVAAVSSLVDAYRRYGHLQADLDPLGRKPIIPVLELQPEFHRLELEETVRSEAIARCNLTAFPADSTVSNLLEFLRHRYCKTIGAEFMHIQDMAERQWLMEALERTPQPLTPSAQLNMLSLMVQSEILDEFMQKKFVSYKRYGLDGSEVFLVAIQTILANAASSAIKNVVIGMPHRGRSNVLLTILDYPPRSYFSKVKGMSHTLIAGQLGSDDVVSHLATSVNKRYDSGSVNVSVLHNPSHLEAVNPVALGKVRAIQDMDNDAAADRSMSVQFHGDAAFAGQGIVTESLQLSQLDSFYTGGTVHVILNNQIGFTTDPYRSRSGTYSSDVALMLQCPILHVNGDDPEATHRACALAVEYRQRFKKDAIVDLIAYRKFGHNEVDEPAFTQPTMYEVIRKRKSCAEKYALLLQSKGVRSRHVREKLNKKLNAFLEAELNESEKFVPDPKWNFNGRWTSMAQAQDMIGVIDTGVDANLLKKIGLISVTVPDDVKVHPRLVKSHIAARRQMVADGDALDWATAEAMAIGSLLHDGYNVRLAGQDVQRGTFSQRHATLTDQTNDKQYTPLCSPELGDAKFYPVNSPLSEAGVLGFEFGYSWHSPQNLNIWEAQFGDFWNPAQVIVDNFIATGEAKWIRQSGIVLLLPHGYDGAGPEHSSAKVERILQVGNRPALVAFSEWMISPKTHSFVTATNSLCTIPW</sequence>
<evidence type="ECO:0000256" key="2">
    <source>
        <dbReference type="ARBA" id="ARBA00006936"/>
    </source>
</evidence>
<dbReference type="AlphaFoldDB" id="A0A0H5QGV0"/>
<dbReference type="InterPro" id="IPR005475">
    <property type="entry name" value="Transketolase-like_Pyr-bd"/>
</dbReference>
<dbReference type="Gene3D" id="1.10.287.1150">
    <property type="entry name" value="TPP helical domain"/>
    <property type="match status" value="1"/>
</dbReference>
<dbReference type="Gene3D" id="3.40.50.970">
    <property type="match status" value="1"/>
</dbReference>
<evidence type="ECO:0000256" key="4">
    <source>
        <dbReference type="ARBA" id="ARBA00023052"/>
    </source>
</evidence>
<dbReference type="NCBIfam" id="NF006914">
    <property type="entry name" value="PRK09404.1"/>
    <property type="match status" value="1"/>
</dbReference>
<dbReference type="GO" id="GO:0030976">
    <property type="term" value="F:thiamine pyrophosphate binding"/>
    <property type="evidence" value="ECO:0007669"/>
    <property type="project" value="InterPro"/>
</dbReference>
<dbReference type="InterPro" id="IPR011603">
    <property type="entry name" value="2oxoglutarate_DH_E1"/>
</dbReference>
<comment type="similarity">
    <text evidence="2">Belongs to the alpha-ketoglutarate dehydrogenase family.</text>
</comment>
<dbReference type="EMBL" id="HACM01000385">
    <property type="protein sequence ID" value="CRZ00827.1"/>
    <property type="molecule type" value="Transcribed_RNA"/>
</dbReference>
<dbReference type="PIRSF" id="PIRSF000157">
    <property type="entry name" value="Oxoglu_dh_E1"/>
    <property type="match status" value="1"/>
</dbReference>
<evidence type="ECO:0000259" key="5">
    <source>
        <dbReference type="SMART" id="SM00861"/>
    </source>
</evidence>
<dbReference type="Pfam" id="PF00676">
    <property type="entry name" value="E1_dh"/>
    <property type="match status" value="1"/>
</dbReference>
<organism evidence="6">
    <name type="scientific">Spongospora subterranea</name>
    <dbReference type="NCBI Taxonomy" id="70186"/>
    <lineage>
        <taxon>Eukaryota</taxon>
        <taxon>Sar</taxon>
        <taxon>Rhizaria</taxon>
        <taxon>Endomyxa</taxon>
        <taxon>Phytomyxea</taxon>
        <taxon>Plasmodiophorida</taxon>
        <taxon>Plasmodiophoridae</taxon>
        <taxon>Spongospora</taxon>
    </lineage>
</organism>
<comment type="cofactor">
    <cofactor evidence="1">
        <name>thiamine diphosphate</name>
        <dbReference type="ChEBI" id="CHEBI:58937"/>
    </cofactor>
</comment>
<dbReference type="Gene3D" id="3.40.50.12470">
    <property type="match status" value="1"/>
</dbReference>
<feature type="domain" description="Transketolase-like pyrimidine-binding" evidence="5">
    <location>
        <begin position="532"/>
        <end position="697"/>
    </location>
</feature>
<dbReference type="InterPro" id="IPR001017">
    <property type="entry name" value="DH_E1"/>
</dbReference>
<evidence type="ECO:0000256" key="1">
    <source>
        <dbReference type="ARBA" id="ARBA00001964"/>
    </source>
</evidence>
<dbReference type="SUPFAM" id="SSF52518">
    <property type="entry name" value="Thiamin diphosphate-binding fold (THDP-binding)"/>
    <property type="match status" value="2"/>
</dbReference>